<evidence type="ECO:0000259" key="2">
    <source>
        <dbReference type="Pfam" id="PF05426"/>
    </source>
</evidence>
<name>A0ABS6III6_9HYPH</name>
<feature type="signal peptide" evidence="1">
    <location>
        <begin position="1"/>
        <end position="19"/>
    </location>
</feature>
<evidence type="ECO:0000256" key="1">
    <source>
        <dbReference type="SAM" id="SignalP"/>
    </source>
</evidence>
<proteinExistence type="predicted"/>
<dbReference type="GO" id="GO:0016829">
    <property type="term" value="F:lyase activity"/>
    <property type="evidence" value="ECO:0007669"/>
    <property type="project" value="UniProtKB-KW"/>
</dbReference>
<feature type="domain" description="Alginate lyase" evidence="2">
    <location>
        <begin position="53"/>
        <end position="273"/>
    </location>
</feature>
<comment type="caution">
    <text evidence="3">The sequence shown here is derived from an EMBL/GenBank/DDBJ whole genome shotgun (WGS) entry which is preliminary data.</text>
</comment>
<dbReference type="EMBL" id="JAHOPB010000001">
    <property type="protein sequence ID" value="MBU8874078.1"/>
    <property type="molecule type" value="Genomic_DNA"/>
</dbReference>
<protein>
    <submittedName>
        <fullName evidence="3">Alginate lyase family protein</fullName>
    </submittedName>
</protein>
<organism evidence="3 4">
    <name type="scientific">Reyranella humidisoli</name>
    <dbReference type="NCBI Taxonomy" id="2849149"/>
    <lineage>
        <taxon>Bacteria</taxon>
        <taxon>Pseudomonadati</taxon>
        <taxon>Pseudomonadota</taxon>
        <taxon>Alphaproteobacteria</taxon>
        <taxon>Hyphomicrobiales</taxon>
        <taxon>Reyranellaceae</taxon>
        <taxon>Reyranella</taxon>
    </lineage>
</organism>
<dbReference type="Proteomes" id="UP000727907">
    <property type="component" value="Unassembled WGS sequence"/>
</dbReference>
<keyword evidence="4" id="KW-1185">Reference proteome</keyword>
<accession>A0ABS6III6</accession>
<feature type="chain" id="PRO_5045364498" evidence="1">
    <location>
        <begin position="20"/>
        <end position="354"/>
    </location>
</feature>
<keyword evidence="3" id="KW-0456">Lyase</keyword>
<evidence type="ECO:0000313" key="3">
    <source>
        <dbReference type="EMBL" id="MBU8874078.1"/>
    </source>
</evidence>
<dbReference type="RefSeq" id="WP_216958983.1">
    <property type="nucleotide sequence ID" value="NZ_JAHOPB010000001.1"/>
</dbReference>
<reference evidence="3 4" key="1">
    <citation type="submission" date="2021-06" db="EMBL/GenBank/DDBJ databases">
        <authorList>
            <person name="Lee D.H."/>
        </authorList>
    </citation>
    <scope>NUCLEOTIDE SEQUENCE [LARGE SCALE GENOMIC DNA]</scope>
    <source>
        <strain evidence="3 4">MMS21-HV4-11</strain>
    </source>
</reference>
<dbReference type="Pfam" id="PF05426">
    <property type="entry name" value="Alginate_lyase"/>
    <property type="match status" value="1"/>
</dbReference>
<sequence>MRRVILIALTVLMASPAFGQSKAYKACRPPAGHGEPAPIVAIQGPAHHGTDRAIEPFSLLQMEAAAAWRGRRDEPAANRGVEALVHWARAGALREVVDAGPAGSNTNSIYSLRRALIAILGSWMELRTSPAGRIHHAEIERWLGDLVALQDVPTGGEKSRAKAEAVSNHNNHALLRATVAAQWATLTGSRELADKAAQTAVATIDGMRADGGLPLEMARGSRALWYQRHAIASLVYLADLLQPFGQDLWLPRVDGVDLHRAIAFLLNGIEQPELLSAVTGGEVGSSQDFSFLVRRGNGRHYMAWAELYRARFPERDESRRLGVLLPQISEPGWPLLDDYVGGNTTCRVLSSDPA</sequence>
<dbReference type="InterPro" id="IPR008397">
    <property type="entry name" value="Alginate_lyase_dom"/>
</dbReference>
<keyword evidence="1" id="KW-0732">Signal</keyword>
<gene>
    <name evidence="3" type="ORF">KQ910_09905</name>
</gene>
<evidence type="ECO:0000313" key="4">
    <source>
        <dbReference type="Proteomes" id="UP000727907"/>
    </source>
</evidence>